<evidence type="ECO:0000259" key="1">
    <source>
        <dbReference type="Pfam" id="PF10502"/>
    </source>
</evidence>
<organism evidence="2 3">
    <name type="scientific">Phaeospirillum tilakii</name>
    <dbReference type="NCBI Taxonomy" id="741673"/>
    <lineage>
        <taxon>Bacteria</taxon>
        <taxon>Pseudomonadati</taxon>
        <taxon>Pseudomonadota</taxon>
        <taxon>Alphaproteobacteria</taxon>
        <taxon>Rhodospirillales</taxon>
        <taxon>Rhodospirillaceae</taxon>
        <taxon>Phaeospirillum</taxon>
    </lineage>
</organism>
<reference evidence="3" key="1">
    <citation type="journal article" date="2019" name="Int. J. Syst. Evol. Microbiol.">
        <title>The Global Catalogue of Microorganisms (GCM) 10K type strain sequencing project: providing services to taxonomists for standard genome sequencing and annotation.</title>
        <authorList>
            <consortium name="The Broad Institute Genomics Platform"/>
            <consortium name="The Broad Institute Genome Sequencing Center for Infectious Disease"/>
            <person name="Wu L."/>
            <person name="Ma J."/>
        </authorList>
    </citation>
    <scope>NUCLEOTIDE SEQUENCE [LARGE SCALE GENOMIC DNA]</scope>
    <source>
        <strain evidence="3">KCTC 15012</strain>
    </source>
</reference>
<feature type="domain" description="Peptidase S26" evidence="1">
    <location>
        <begin position="42"/>
        <end position="179"/>
    </location>
</feature>
<proteinExistence type="predicted"/>
<gene>
    <name evidence="2" type="ORF">ACFSNB_15860</name>
</gene>
<dbReference type="SUPFAM" id="SSF51306">
    <property type="entry name" value="LexA/Signal peptidase"/>
    <property type="match status" value="1"/>
</dbReference>
<keyword evidence="3" id="KW-1185">Reference proteome</keyword>
<comment type="caution">
    <text evidence="2">The sequence shown here is derived from an EMBL/GenBank/DDBJ whole genome shotgun (WGS) entry which is preliminary data.</text>
</comment>
<dbReference type="RefSeq" id="WP_377318321.1">
    <property type="nucleotide sequence ID" value="NZ_JBHUIY010000041.1"/>
</dbReference>
<sequence length="182" mass="19653">MIGPRLFRIGGRRRGRSRPRRILALALAGLVCLGLAELGRAAPGLVWNNTASVPIGLYRVSHADPLRRGALVLIRLPDPLRRLAAERGYLPDTVPLVKPVGAVPGDLICADGDTVSVNGRPVVLRLRQDHLGRSLPGWSGCHRLDAAQFLPLSPVADSFDGRYFGPLPRGAILGRLVSLWTE</sequence>
<dbReference type="InterPro" id="IPR036286">
    <property type="entry name" value="LexA/Signal_pep-like_sf"/>
</dbReference>
<evidence type="ECO:0000313" key="2">
    <source>
        <dbReference type="EMBL" id="MFD2235284.1"/>
    </source>
</evidence>
<dbReference type="InterPro" id="IPR019533">
    <property type="entry name" value="Peptidase_S26"/>
</dbReference>
<dbReference type="EMBL" id="JBHUIY010000041">
    <property type="protein sequence ID" value="MFD2235284.1"/>
    <property type="molecule type" value="Genomic_DNA"/>
</dbReference>
<dbReference type="Gene3D" id="2.10.109.10">
    <property type="entry name" value="Umud Fragment, subunit A"/>
    <property type="match status" value="1"/>
</dbReference>
<protein>
    <submittedName>
        <fullName evidence="2">S26 family signal peptidase</fullName>
    </submittedName>
</protein>
<dbReference type="Proteomes" id="UP001597296">
    <property type="component" value="Unassembled WGS sequence"/>
</dbReference>
<name>A0ABW5CDD8_9PROT</name>
<evidence type="ECO:0000313" key="3">
    <source>
        <dbReference type="Proteomes" id="UP001597296"/>
    </source>
</evidence>
<dbReference type="Pfam" id="PF10502">
    <property type="entry name" value="Peptidase_S26"/>
    <property type="match status" value="1"/>
</dbReference>
<accession>A0ABW5CDD8</accession>